<dbReference type="AlphaFoldDB" id="A0A518FMM8"/>
<protein>
    <submittedName>
        <fullName evidence="1">Uncharacterized protein</fullName>
    </submittedName>
</protein>
<dbReference type="Proteomes" id="UP000320839">
    <property type="component" value="Chromosome"/>
</dbReference>
<organism evidence="1 2">
    <name type="scientific">Gimesia panareensis</name>
    <dbReference type="NCBI Taxonomy" id="2527978"/>
    <lineage>
        <taxon>Bacteria</taxon>
        <taxon>Pseudomonadati</taxon>
        <taxon>Planctomycetota</taxon>
        <taxon>Planctomycetia</taxon>
        <taxon>Planctomycetales</taxon>
        <taxon>Planctomycetaceae</taxon>
        <taxon>Gimesia</taxon>
    </lineage>
</organism>
<proteinExistence type="predicted"/>
<name>A0A518FMM8_9PLAN</name>
<evidence type="ECO:0000313" key="1">
    <source>
        <dbReference type="EMBL" id="QDV17570.1"/>
    </source>
</evidence>
<reference evidence="1 2" key="1">
    <citation type="submission" date="2019-02" db="EMBL/GenBank/DDBJ databases">
        <title>Deep-cultivation of Planctomycetes and their phenomic and genomic characterization uncovers novel biology.</title>
        <authorList>
            <person name="Wiegand S."/>
            <person name="Jogler M."/>
            <person name="Boedeker C."/>
            <person name="Pinto D."/>
            <person name="Vollmers J."/>
            <person name="Rivas-Marin E."/>
            <person name="Kohn T."/>
            <person name="Peeters S.H."/>
            <person name="Heuer A."/>
            <person name="Rast P."/>
            <person name="Oberbeckmann S."/>
            <person name="Bunk B."/>
            <person name="Jeske O."/>
            <person name="Meyerdierks A."/>
            <person name="Storesund J.E."/>
            <person name="Kallscheuer N."/>
            <person name="Luecker S."/>
            <person name="Lage O.M."/>
            <person name="Pohl T."/>
            <person name="Merkel B.J."/>
            <person name="Hornburger P."/>
            <person name="Mueller R.-W."/>
            <person name="Bruemmer F."/>
            <person name="Labrenz M."/>
            <person name="Spormann A.M."/>
            <person name="Op den Camp H."/>
            <person name="Overmann J."/>
            <person name="Amann R."/>
            <person name="Jetten M.S.M."/>
            <person name="Mascher T."/>
            <person name="Medema M.H."/>
            <person name="Devos D.P."/>
            <person name="Kaster A.-K."/>
            <person name="Ovreas L."/>
            <person name="Rohde M."/>
            <person name="Galperin M.Y."/>
            <person name="Jogler C."/>
        </authorList>
    </citation>
    <scope>NUCLEOTIDE SEQUENCE [LARGE SCALE GENOMIC DNA]</scope>
    <source>
        <strain evidence="1 2">Pan153</strain>
    </source>
</reference>
<evidence type="ECO:0000313" key="2">
    <source>
        <dbReference type="Proteomes" id="UP000320839"/>
    </source>
</evidence>
<dbReference type="EMBL" id="CP036317">
    <property type="protein sequence ID" value="QDV17570.1"/>
    <property type="molecule type" value="Genomic_DNA"/>
</dbReference>
<gene>
    <name evidence="1" type="ORF">Pan153_22230</name>
</gene>
<accession>A0A518FMM8</accession>
<sequence>MNPGGWWQLFFNYHEKHENVLSGLLEYVGRFVVRGTEIEYDDCERCSLC</sequence>